<evidence type="ECO:0000313" key="1">
    <source>
        <dbReference type="EMBL" id="VEL09782.1"/>
    </source>
</evidence>
<comment type="caution">
    <text evidence="1">The sequence shown here is derived from an EMBL/GenBank/DDBJ whole genome shotgun (WGS) entry which is preliminary data.</text>
</comment>
<proteinExistence type="predicted"/>
<evidence type="ECO:0000313" key="2">
    <source>
        <dbReference type="Proteomes" id="UP000784294"/>
    </source>
</evidence>
<organism evidence="1 2">
    <name type="scientific">Protopolystoma xenopodis</name>
    <dbReference type="NCBI Taxonomy" id="117903"/>
    <lineage>
        <taxon>Eukaryota</taxon>
        <taxon>Metazoa</taxon>
        <taxon>Spiralia</taxon>
        <taxon>Lophotrochozoa</taxon>
        <taxon>Platyhelminthes</taxon>
        <taxon>Monogenea</taxon>
        <taxon>Polyopisthocotylea</taxon>
        <taxon>Polystomatidea</taxon>
        <taxon>Polystomatidae</taxon>
        <taxon>Protopolystoma</taxon>
    </lineage>
</organism>
<dbReference type="Proteomes" id="UP000784294">
    <property type="component" value="Unassembled WGS sequence"/>
</dbReference>
<gene>
    <name evidence="1" type="ORF">PXEA_LOCUS3222</name>
</gene>
<keyword evidence="2" id="KW-1185">Reference proteome</keyword>
<protein>
    <submittedName>
        <fullName evidence="1">Uncharacterized protein</fullName>
    </submittedName>
</protein>
<accession>A0A448WEE5</accession>
<name>A0A448WEE5_9PLAT</name>
<dbReference type="AlphaFoldDB" id="A0A448WEE5"/>
<sequence>MCTLRKSILSTCSKVGHLLSSRTTNHFAFTTYVRYKKYADNVVTDSMSCYKLITFCEIVGVNYTAMEYIQSDM</sequence>
<dbReference type="EMBL" id="CAAALY010007230">
    <property type="protein sequence ID" value="VEL09782.1"/>
    <property type="molecule type" value="Genomic_DNA"/>
</dbReference>
<reference evidence="1" key="1">
    <citation type="submission" date="2018-11" db="EMBL/GenBank/DDBJ databases">
        <authorList>
            <consortium name="Pathogen Informatics"/>
        </authorList>
    </citation>
    <scope>NUCLEOTIDE SEQUENCE</scope>
</reference>